<gene>
    <name evidence="1" type="primary">ybaA</name>
    <name evidence="1" type="ORF">GCM10011335_33860</name>
</gene>
<dbReference type="PIRSF" id="PIRSF007028">
    <property type="entry name" value="UCP007028"/>
    <property type="match status" value="1"/>
</dbReference>
<organism evidence="1 2">
    <name type="scientific">Aureimonas glaciei</name>
    <dbReference type="NCBI Taxonomy" id="1776957"/>
    <lineage>
        <taxon>Bacteria</taxon>
        <taxon>Pseudomonadati</taxon>
        <taxon>Pseudomonadota</taxon>
        <taxon>Alphaproteobacteria</taxon>
        <taxon>Hyphomicrobiales</taxon>
        <taxon>Aurantimonadaceae</taxon>
        <taxon>Aureimonas</taxon>
    </lineage>
</organism>
<dbReference type="AlphaFoldDB" id="A0A916Y299"/>
<keyword evidence="2" id="KW-1185">Reference proteome</keyword>
<dbReference type="Pfam" id="PF07237">
    <property type="entry name" value="DUF1428"/>
    <property type="match status" value="1"/>
</dbReference>
<accession>A0A916Y299</accession>
<name>A0A916Y299_9HYPH</name>
<protein>
    <recommendedName>
        <fullName evidence="3">RNA signal recognition particle 4.5S RNA</fullName>
    </recommendedName>
</protein>
<dbReference type="InterPro" id="IPR009874">
    <property type="entry name" value="DUF1428"/>
</dbReference>
<dbReference type="SUPFAM" id="SSF54909">
    <property type="entry name" value="Dimeric alpha+beta barrel"/>
    <property type="match status" value="1"/>
</dbReference>
<dbReference type="Gene3D" id="3.30.70.100">
    <property type="match status" value="1"/>
</dbReference>
<comment type="caution">
    <text evidence="1">The sequence shown here is derived from an EMBL/GenBank/DDBJ whole genome shotgun (WGS) entry which is preliminary data.</text>
</comment>
<proteinExistence type="predicted"/>
<dbReference type="Proteomes" id="UP000613160">
    <property type="component" value="Unassembled WGS sequence"/>
</dbReference>
<reference evidence="1" key="2">
    <citation type="submission" date="2020-09" db="EMBL/GenBank/DDBJ databases">
        <authorList>
            <person name="Sun Q."/>
            <person name="Zhou Y."/>
        </authorList>
    </citation>
    <scope>NUCLEOTIDE SEQUENCE</scope>
    <source>
        <strain evidence="1">CGMCC 1.15493</strain>
    </source>
</reference>
<dbReference type="InterPro" id="IPR011008">
    <property type="entry name" value="Dimeric_a/b-barrel"/>
</dbReference>
<evidence type="ECO:0000313" key="2">
    <source>
        <dbReference type="Proteomes" id="UP000613160"/>
    </source>
</evidence>
<evidence type="ECO:0000313" key="1">
    <source>
        <dbReference type="EMBL" id="GGD27980.1"/>
    </source>
</evidence>
<dbReference type="RefSeq" id="WP_188852875.1">
    <property type="nucleotide sequence ID" value="NZ_BMJJ01000008.1"/>
</dbReference>
<evidence type="ECO:0008006" key="3">
    <source>
        <dbReference type="Google" id="ProtNLM"/>
    </source>
</evidence>
<sequence length="121" mass="13154">MSYIDGFVVPVPAAKKEEYRLMSEKASVVFLDHGAIRHVEAWGDDVPDGKVTDFKGSVKAEDGEVVVFSWIEWPSKAARDAGMAAAMKDPRFDGMGPMPFDGKRMIFGGFAVILDAMGKAP</sequence>
<reference evidence="1" key="1">
    <citation type="journal article" date="2014" name="Int. J. Syst. Evol. Microbiol.">
        <title>Complete genome sequence of Corynebacterium casei LMG S-19264T (=DSM 44701T), isolated from a smear-ripened cheese.</title>
        <authorList>
            <consortium name="US DOE Joint Genome Institute (JGI-PGF)"/>
            <person name="Walter F."/>
            <person name="Albersmeier A."/>
            <person name="Kalinowski J."/>
            <person name="Ruckert C."/>
        </authorList>
    </citation>
    <scope>NUCLEOTIDE SEQUENCE</scope>
    <source>
        <strain evidence="1">CGMCC 1.15493</strain>
    </source>
</reference>
<dbReference type="EMBL" id="BMJJ01000008">
    <property type="protein sequence ID" value="GGD27980.1"/>
    <property type="molecule type" value="Genomic_DNA"/>
</dbReference>